<sequence length="502" mass="56308">MLTVHHYQKRYYALQMLLMASVLFVNFNNYEFTSSVNRREFYTTNTNSSNLLRFRDFEPRNYATMTSAASRTSNLIPNSMSSDRKSRGFQFHADDKDVSIELEFIVPFVRVPIERSMTVAKSALRSLFNLNVSSILTTGAVIAVGGIFAIILKFLFTPFVPAYAAFRKTSRTSGEYNSTLWQDNDNTDSNTQNIFSFIESKMHENNISVCFQKSICEFVQKSSSGNIEKVMDGVLSLDSIRNIISGTAVEQAVDAARSGEDCNGHCHATSYNDFPINGSSIISRLERKPKLNVVSFEPLGQHLAVGLDFLLPFIKIPIVRTVDVYGIEPALININTAALVTTGLLAGSSVLVSYIFRRYVLFEATMKSDKSERSNYDFESELWSLLQNVKVVYKNSTGEKVDTTLTGLLTSLDETFSEKGINLSECIQKALCQRLQQSTNSNRHEYRNDDSLSGIDKIFEGLTGMELVRQNVLPYTPLSAIFHDSQDDKLSCDVKYSKSNGL</sequence>
<organism evidence="1">
    <name type="scientific">Musca domestica</name>
    <name type="common">House fly</name>
    <dbReference type="NCBI Taxonomy" id="7370"/>
    <lineage>
        <taxon>Eukaryota</taxon>
        <taxon>Metazoa</taxon>
        <taxon>Ecdysozoa</taxon>
        <taxon>Arthropoda</taxon>
        <taxon>Hexapoda</taxon>
        <taxon>Insecta</taxon>
        <taxon>Pterygota</taxon>
        <taxon>Neoptera</taxon>
        <taxon>Endopterygota</taxon>
        <taxon>Diptera</taxon>
        <taxon>Brachycera</taxon>
        <taxon>Muscomorpha</taxon>
        <taxon>Muscoidea</taxon>
        <taxon>Muscidae</taxon>
        <taxon>Musca</taxon>
    </lineage>
</organism>
<reference evidence="1" key="1">
    <citation type="submission" date="2020-05" db="UniProtKB">
        <authorList>
            <consortium name="EnsemblMetazoa"/>
        </authorList>
    </citation>
    <scope>IDENTIFICATION</scope>
    <source>
        <strain evidence="1">Aabys</strain>
    </source>
</reference>
<accession>A0A1I8M6J7</accession>
<dbReference type="VEuPathDB" id="VectorBase:MDOA001742"/>
<dbReference type="EnsemblMetazoa" id="MDOA001742-RA">
    <property type="protein sequence ID" value="MDOA001742-PA"/>
    <property type="gene ID" value="MDOA001742"/>
</dbReference>
<proteinExistence type="predicted"/>
<protein>
    <submittedName>
        <fullName evidence="1">Uncharacterized protein</fullName>
    </submittedName>
</protein>
<dbReference type="AlphaFoldDB" id="A0A1I8M6J7"/>
<dbReference type="eggNOG" id="ENOG502T8U8">
    <property type="taxonomic scope" value="Eukaryota"/>
</dbReference>
<dbReference type="VEuPathDB" id="VectorBase:MDOMA2_009799"/>
<evidence type="ECO:0000313" key="1">
    <source>
        <dbReference type="EnsemblMetazoa" id="MDOA001742-PA"/>
    </source>
</evidence>
<name>A0A1I8M6J7_MUSDO</name>